<evidence type="ECO:0000259" key="7">
    <source>
        <dbReference type="PROSITE" id="PS50893"/>
    </source>
</evidence>
<proteinExistence type="predicted"/>
<reference evidence="8" key="2">
    <citation type="submission" date="2020-09" db="EMBL/GenBank/DDBJ databases">
        <authorList>
            <person name="Sun Q."/>
            <person name="Zhou Y."/>
        </authorList>
    </citation>
    <scope>NUCLEOTIDE SEQUENCE</scope>
    <source>
        <strain evidence="8">CGMCC 1.15178</strain>
    </source>
</reference>
<protein>
    <submittedName>
        <fullName evidence="8">L-cystine import ATP-binding protein TcyC</fullName>
    </submittedName>
</protein>
<dbReference type="InterPro" id="IPR030679">
    <property type="entry name" value="ABC_ATPase_HisP-typ"/>
</dbReference>
<keyword evidence="6" id="KW-0472">Membrane</keyword>
<dbReference type="PROSITE" id="PS50893">
    <property type="entry name" value="ABC_TRANSPORTER_2"/>
    <property type="match status" value="1"/>
</dbReference>
<dbReference type="GO" id="GO:0005524">
    <property type="term" value="F:ATP binding"/>
    <property type="evidence" value="ECO:0007669"/>
    <property type="project" value="UniProtKB-KW"/>
</dbReference>
<dbReference type="GO" id="GO:0005886">
    <property type="term" value="C:plasma membrane"/>
    <property type="evidence" value="ECO:0007669"/>
    <property type="project" value="UniProtKB-SubCell"/>
</dbReference>
<dbReference type="PROSITE" id="PS00211">
    <property type="entry name" value="ABC_TRANSPORTER_1"/>
    <property type="match status" value="1"/>
</dbReference>
<keyword evidence="4" id="KW-0547">Nucleotide-binding</keyword>
<dbReference type="Pfam" id="PF00005">
    <property type="entry name" value="ABC_tran"/>
    <property type="match status" value="1"/>
</dbReference>
<reference evidence="8" key="1">
    <citation type="journal article" date="2014" name="Int. J. Syst. Evol. Microbiol.">
        <title>Complete genome sequence of Corynebacterium casei LMG S-19264T (=DSM 44701T), isolated from a smear-ripened cheese.</title>
        <authorList>
            <consortium name="US DOE Joint Genome Institute (JGI-PGF)"/>
            <person name="Walter F."/>
            <person name="Albersmeier A."/>
            <person name="Kalinowski J."/>
            <person name="Ruckert C."/>
        </authorList>
    </citation>
    <scope>NUCLEOTIDE SEQUENCE</scope>
    <source>
        <strain evidence="8">CGMCC 1.15178</strain>
    </source>
</reference>
<dbReference type="InterPro" id="IPR050086">
    <property type="entry name" value="MetN_ABC_transporter-like"/>
</dbReference>
<dbReference type="GO" id="GO:0015424">
    <property type="term" value="F:ABC-type amino acid transporter activity"/>
    <property type="evidence" value="ECO:0007669"/>
    <property type="project" value="InterPro"/>
</dbReference>
<dbReference type="Proteomes" id="UP000612456">
    <property type="component" value="Unassembled WGS sequence"/>
</dbReference>
<evidence type="ECO:0000256" key="6">
    <source>
        <dbReference type="ARBA" id="ARBA00023136"/>
    </source>
</evidence>
<dbReference type="PANTHER" id="PTHR43166">
    <property type="entry name" value="AMINO ACID IMPORT ATP-BINDING PROTEIN"/>
    <property type="match status" value="1"/>
</dbReference>
<keyword evidence="2" id="KW-0813">Transport</keyword>
<dbReference type="PIRSF" id="PIRSF039085">
    <property type="entry name" value="ABC_ATPase_HisP"/>
    <property type="match status" value="1"/>
</dbReference>
<dbReference type="EMBL" id="BMHP01000001">
    <property type="protein sequence ID" value="GGD57702.1"/>
    <property type="molecule type" value="Genomic_DNA"/>
</dbReference>
<dbReference type="SMART" id="SM00382">
    <property type="entry name" value="AAA"/>
    <property type="match status" value="1"/>
</dbReference>
<accession>A0A916YRA6</accession>
<keyword evidence="5 8" id="KW-0067">ATP-binding</keyword>
<sequence>MITIEQLNKNFNGVPVLRGIDLQVEKGRTAVVIGPSGSGKSTLLRCINLLEIPDGGRLAIDQTSLRFGAGKLGHGDILALRRQTGMVFQNHNLFPHLTALENTMEGQLIVLKRSREEARRNGIALLDKVGLHSLYDRYPYQLSGGQQQRVGIARAMAMNPKVILFDEPTSALDPELIGEVLFVIRKLADEGMTMVIVTHEMGFAKEVADEILFMDEGIIAHRGMPEEIFGDSAHERTRKFLIKFHER</sequence>
<dbReference type="PANTHER" id="PTHR43166:SF35">
    <property type="entry name" value="L-CYSTINE IMPORT ATP-BINDING PROTEIN TCYN"/>
    <property type="match status" value="1"/>
</dbReference>
<dbReference type="SUPFAM" id="SSF52540">
    <property type="entry name" value="P-loop containing nucleoside triphosphate hydrolases"/>
    <property type="match status" value="1"/>
</dbReference>
<evidence type="ECO:0000256" key="3">
    <source>
        <dbReference type="ARBA" id="ARBA00022475"/>
    </source>
</evidence>
<feature type="domain" description="ABC transporter" evidence="7">
    <location>
        <begin position="2"/>
        <end position="241"/>
    </location>
</feature>
<dbReference type="InterPro" id="IPR017871">
    <property type="entry name" value="ABC_transporter-like_CS"/>
</dbReference>
<evidence type="ECO:0000256" key="2">
    <source>
        <dbReference type="ARBA" id="ARBA00022448"/>
    </source>
</evidence>
<organism evidence="8 9">
    <name type="scientific">Paenibacillus nasutitermitis</name>
    <dbReference type="NCBI Taxonomy" id="1652958"/>
    <lineage>
        <taxon>Bacteria</taxon>
        <taxon>Bacillati</taxon>
        <taxon>Bacillota</taxon>
        <taxon>Bacilli</taxon>
        <taxon>Bacillales</taxon>
        <taxon>Paenibacillaceae</taxon>
        <taxon>Paenibacillus</taxon>
    </lineage>
</organism>
<evidence type="ECO:0000256" key="5">
    <source>
        <dbReference type="ARBA" id="ARBA00022840"/>
    </source>
</evidence>
<comment type="subcellular location">
    <subcellularLocation>
        <location evidence="1">Cell membrane</location>
        <topology evidence="1">Peripheral membrane protein</topology>
    </subcellularLocation>
</comment>
<dbReference type="CDD" id="cd03262">
    <property type="entry name" value="ABC_HisP_GlnQ"/>
    <property type="match status" value="1"/>
</dbReference>
<dbReference type="GO" id="GO:0016887">
    <property type="term" value="F:ATP hydrolysis activity"/>
    <property type="evidence" value="ECO:0007669"/>
    <property type="project" value="InterPro"/>
</dbReference>
<dbReference type="Gene3D" id="3.40.50.300">
    <property type="entry name" value="P-loop containing nucleotide triphosphate hydrolases"/>
    <property type="match status" value="1"/>
</dbReference>
<evidence type="ECO:0000256" key="4">
    <source>
        <dbReference type="ARBA" id="ARBA00022741"/>
    </source>
</evidence>
<gene>
    <name evidence="8" type="primary">tcyC</name>
    <name evidence="8" type="ORF">GCM10010911_14370</name>
</gene>
<dbReference type="InterPro" id="IPR003439">
    <property type="entry name" value="ABC_transporter-like_ATP-bd"/>
</dbReference>
<evidence type="ECO:0000313" key="8">
    <source>
        <dbReference type="EMBL" id="GGD57702.1"/>
    </source>
</evidence>
<evidence type="ECO:0000256" key="1">
    <source>
        <dbReference type="ARBA" id="ARBA00004202"/>
    </source>
</evidence>
<dbReference type="RefSeq" id="WP_188990472.1">
    <property type="nucleotide sequence ID" value="NZ_BMHP01000001.1"/>
</dbReference>
<dbReference type="InterPro" id="IPR027417">
    <property type="entry name" value="P-loop_NTPase"/>
</dbReference>
<dbReference type="AlphaFoldDB" id="A0A916YRA6"/>
<keyword evidence="3" id="KW-1003">Cell membrane</keyword>
<evidence type="ECO:0000313" key="9">
    <source>
        <dbReference type="Proteomes" id="UP000612456"/>
    </source>
</evidence>
<name>A0A916YRA6_9BACL</name>
<keyword evidence="9" id="KW-1185">Reference proteome</keyword>
<comment type="caution">
    <text evidence="8">The sequence shown here is derived from an EMBL/GenBank/DDBJ whole genome shotgun (WGS) entry which is preliminary data.</text>
</comment>
<dbReference type="InterPro" id="IPR003593">
    <property type="entry name" value="AAA+_ATPase"/>
</dbReference>